<gene>
    <name evidence="1" type="ORF">FA045_17210</name>
</gene>
<dbReference type="EMBL" id="SWBO01000014">
    <property type="protein sequence ID" value="TKB97126.1"/>
    <property type="molecule type" value="Genomic_DNA"/>
</dbReference>
<reference evidence="1 2" key="1">
    <citation type="submission" date="2019-04" db="EMBL/GenBank/DDBJ databases">
        <title>Pedobacter sp. AR-2-6 sp. nov., isolated from Arctic soil.</title>
        <authorList>
            <person name="Dahal R.H."/>
            <person name="Kim D.-U."/>
        </authorList>
    </citation>
    <scope>NUCLEOTIDE SEQUENCE [LARGE SCALE GENOMIC DNA]</scope>
    <source>
        <strain evidence="1 2">AR-2-6</strain>
    </source>
</reference>
<comment type="caution">
    <text evidence="1">The sequence shown here is derived from an EMBL/GenBank/DDBJ whole genome shotgun (WGS) entry which is preliminary data.</text>
</comment>
<organism evidence="1 2">
    <name type="scientific">Pedobacter cryotolerans</name>
    <dbReference type="NCBI Taxonomy" id="2571270"/>
    <lineage>
        <taxon>Bacteria</taxon>
        <taxon>Pseudomonadati</taxon>
        <taxon>Bacteroidota</taxon>
        <taxon>Sphingobacteriia</taxon>
        <taxon>Sphingobacteriales</taxon>
        <taxon>Sphingobacteriaceae</taxon>
        <taxon>Pedobacter</taxon>
    </lineage>
</organism>
<name>A0A4U1BZJ6_9SPHI</name>
<keyword evidence="2" id="KW-1185">Reference proteome</keyword>
<dbReference type="OrthoDB" id="769282at2"/>
<accession>A0A4U1BZJ6</accession>
<protein>
    <submittedName>
        <fullName evidence="1">Uncharacterized protein</fullName>
    </submittedName>
</protein>
<dbReference type="RefSeq" id="WP_136878325.1">
    <property type="nucleotide sequence ID" value="NZ_SWBO01000014.1"/>
</dbReference>
<evidence type="ECO:0000313" key="1">
    <source>
        <dbReference type="EMBL" id="TKB97126.1"/>
    </source>
</evidence>
<evidence type="ECO:0000313" key="2">
    <source>
        <dbReference type="Proteomes" id="UP000310477"/>
    </source>
</evidence>
<dbReference type="Proteomes" id="UP000310477">
    <property type="component" value="Unassembled WGS sequence"/>
</dbReference>
<proteinExistence type="predicted"/>
<dbReference type="AlphaFoldDB" id="A0A4U1BZJ6"/>
<sequence length="133" mass="15553">MDLISESTLSTELQELYLQNKEWMSQVCFLEDESRFYQKLFGEKLFYIGKKHTAKEIDAITKSLAILSEKTLALKELVNKHQRMLEGILKTEDLNVDMKLIEEHSELTKEINEQLLANRIVKSDLFRMVEGVD</sequence>